<keyword evidence="6 12" id="KW-0067">ATP-binding</keyword>
<proteinExistence type="predicted"/>
<dbReference type="PROSITE" id="PS50929">
    <property type="entry name" value="ABC_TM1F"/>
    <property type="match status" value="1"/>
</dbReference>
<keyword evidence="2" id="KW-0813">Transport</keyword>
<dbReference type="SMART" id="SM00382">
    <property type="entry name" value="AAA"/>
    <property type="match status" value="1"/>
</dbReference>
<evidence type="ECO:0000313" key="12">
    <source>
        <dbReference type="EMBL" id="SHE67659.1"/>
    </source>
</evidence>
<dbReference type="InterPro" id="IPR003593">
    <property type="entry name" value="AAA+_ATPase"/>
</dbReference>
<dbReference type="OrthoDB" id="9762517at2"/>
<keyword evidence="3" id="KW-1003">Cell membrane</keyword>
<feature type="transmembrane region" description="Helical" evidence="9">
    <location>
        <begin position="239"/>
        <end position="259"/>
    </location>
</feature>
<dbReference type="InterPro" id="IPR003439">
    <property type="entry name" value="ABC_transporter-like_ATP-bd"/>
</dbReference>
<dbReference type="GO" id="GO:0005886">
    <property type="term" value="C:plasma membrane"/>
    <property type="evidence" value="ECO:0007669"/>
    <property type="project" value="UniProtKB-SubCell"/>
</dbReference>
<evidence type="ECO:0000259" key="10">
    <source>
        <dbReference type="PROSITE" id="PS50893"/>
    </source>
</evidence>
<dbReference type="STRING" id="1121256.SAMN02746089_00613"/>
<dbReference type="Pfam" id="PF00664">
    <property type="entry name" value="ABC_membrane"/>
    <property type="match status" value="1"/>
</dbReference>
<dbReference type="SUPFAM" id="SSF90123">
    <property type="entry name" value="ABC transporter transmembrane region"/>
    <property type="match status" value="1"/>
</dbReference>
<feature type="domain" description="ABC transporter" evidence="10">
    <location>
        <begin position="337"/>
        <end position="571"/>
    </location>
</feature>
<keyword evidence="5" id="KW-0547">Nucleotide-binding</keyword>
<dbReference type="InterPro" id="IPR011527">
    <property type="entry name" value="ABC1_TM_dom"/>
</dbReference>
<dbReference type="SUPFAM" id="SSF52540">
    <property type="entry name" value="P-loop containing nucleoside triphosphate hydrolases"/>
    <property type="match status" value="1"/>
</dbReference>
<dbReference type="InterPro" id="IPR017871">
    <property type="entry name" value="ABC_transporter-like_CS"/>
</dbReference>
<evidence type="ECO:0000256" key="1">
    <source>
        <dbReference type="ARBA" id="ARBA00004651"/>
    </source>
</evidence>
<dbReference type="Proteomes" id="UP000184088">
    <property type="component" value="Unassembled WGS sequence"/>
</dbReference>
<accession>A0A1M4VFC3</accession>
<dbReference type="PANTHER" id="PTHR43394">
    <property type="entry name" value="ATP-DEPENDENT PERMEASE MDL1, MITOCHONDRIAL"/>
    <property type="match status" value="1"/>
</dbReference>
<dbReference type="Gene3D" id="3.40.50.300">
    <property type="entry name" value="P-loop containing nucleotide triphosphate hydrolases"/>
    <property type="match status" value="1"/>
</dbReference>
<feature type="transmembrane region" description="Helical" evidence="9">
    <location>
        <begin position="128"/>
        <end position="152"/>
    </location>
</feature>
<keyword evidence="4 9" id="KW-0812">Transmembrane</keyword>
<feature type="transmembrane region" description="Helical" evidence="9">
    <location>
        <begin position="158"/>
        <end position="178"/>
    </location>
</feature>
<evidence type="ECO:0000256" key="7">
    <source>
        <dbReference type="ARBA" id="ARBA00022989"/>
    </source>
</evidence>
<dbReference type="RefSeq" id="WP_073341679.1">
    <property type="nucleotide sequence ID" value="NZ_FQVH01000004.1"/>
</dbReference>
<protein>
    <submittedName>
        <fullName evidence="12">ATP-binding cassette, subfamily B</fullName>
    </submittedName>
</protein>
<evidence type="ECO:0000256" key="5">
    <source>
        <dbReference type="ARBA" id="ARBA00022741"/>
    </source>
</evidence>
<reference evidence="12 13" key="1">
    <citation type="submission" date="2016-11" db="EMBL/GenBank/DDBJ databases">
        <authorList>
            <person name="Jaros S."/>
            <person name="Januszkiewicz K."/>
            <person name="Wedrychowicz H."/>
        </authorList>
    </citation>
    <scope>NUCLEOTIDE SEQUENCE [LARGE SCALE GENOMIC DNA]</scope>
    <source>
        <strain evidence="12 13">DSM 17918</strain>
    </source>
</reference>
<dbReference type="InterPro" id="IPR039421">
    <property type="entry name" value="Type_1_exporter"/>
</dbReference>
<feature type="transmembrane region" description="Helical" evidence="9">
    <location>
        <begin position="54"/>
        <end position="70"/>
    </location>
</feature>
<dbReference type="CDD" id="cd07346">
    <property type="entry name" value="ABC_6TM_exporters"/>
    <property type="match status" value="1"/>
</dbReference>
<feature type="transmembrane region" description="Helical" evidence="9">
    <location>
        <begin position="20"/>
        <end position="42"/>
    </location>
</feature>
<evidence type="ECO:0000256" key="6">
    <source>
        <dbReference type="ARBA" id="ARBA00022840"/>
    </source>
</evidence>
<organism evidence="12 13">
    <name type="scientific">Caldanaerobius fijiensis DSM 17918</name>
    <dbReference type="NCBI Taxonomy" id="1121256"/>
    <lineage>
        <taxon>Bacteria</taxon>
        <taxon>Bacillati</taxon>
        <taxon>Bacillota</taxon>
        <taxon>Clostridia</taxon>
        <taxon>Thermoanaerobacterales</taxon>
        <taxon>Thermoanaerobacteraceae</taxon>
        <taxon>Caldanaerobius</taxon>
    </lineage>
</organism>
<dbReference type="GO" id="GO:0005524">
    <property type="term" value="F:ATP binding"/>
    <property type="evidence" value="ECO:0007669"/>
    <property type="project" value="UniProtKB-KW"/>
</dbReference>
<comment type="subcellular location">
    <subcellularLocation>
        <location evidence="1">Cell membrane</location>
        <topology evidence="1">Multi-pass membrane protein</topology>
    </subcellularLocation>
</comment>
<evidence type="ECO:0000256" key="9">
    <source>
        <dbReference type="SAM" id="Phobius"/>
    </source>
</evidence>
<evidence type="ECO:0000256" key="3">
    <source>
        <dbReference type="ARBA" id="ARBA00022475"/>
    </source>
</evidence>
<keyword evidence="8 9" id="KW-0472">Membrane</keyword>
<dbReference type="AlphaFoldDB" id="A0A1M4VFC3"/>
<keyword evidence="7 9" id="KW-1133">Transmembrane helix</keyword>
<dbReference type="FunFam" id="3.40.50.300:FF:000221">
    <property type="entry name" value="Multidrug ABC transporter ATP-binding protein"/>
    <property type="match status" value="1"/>
</dbReference>
<evidence type="ECO:0000259" key="11">
    <source>
        <dbReference type="PROSITE" id="PS50929"/>
    </source>
</evidence>
<evidence type="ECO:0000313" key="13">
    <source>
        <dbReference type="Proteomes" id="UP000184088"/>
    </source>
</evidence>
<evidence type="ECO:0000256" key="2">
    <source>
        <dbReference type="ARBA" id="ARBA00022448"/>
    </source>
</evidence>
<dbReference type="EMBL" id="FQVH01000004">
    <property type="protein sequence ID" value="SHE67659.1"/>
    <property type="molecule type" value="Genomic_DNA"/>
</dbReference>
<feature type="domain" description="ABC transmembrane type-1" evidence="11">
    <location>
        <begin position="22"/>
        <end position="303"/>
    </location>
</feature>
<dbReference type="GO" id="GO:0016887">
    <property type="term" value="F:ATP hydrolysis activity"/>
    <property type="evidence" value="ECO:0007669"/>
    <property type="project" value="InterPro"/>
</dbReference>
<dbReference type="Pfam" id="PF00005">
    <property type="entry name" value="ABC_tran"/>
    <property type="match status" value="1"/>
</dbReference>
<name>A0A1M4VFC3_9THEO</name>
<evidence type="ECO:0000256" key="8">
    <source>
        <dbReference type="ARBA" id="ARBA00023136"/>
    </source>
</evidence>
<dbReference type="Gene3D" id="1.20.1560.10">
    <property type="entry name" value="ABC transporter type 1, transmembrane domain"/>
    <property type="match status" value="1"/>
</dbReference>
<evidence type="ECO:0000256" key="4">
    <source>
        <dbReference type="ARBA" id="ARBA00022692"/>
    </source>
</evidence>
<dbReference type="GO" id="GO:0015421">
    <property type="term" value="F:ABC-type oligopeptide transporter activity"/>
    <property type="evidence" value="ECO:0007669"/>
    <property type="project" value="TreeGrafter"/>
</dbReference>
<dbReference type="PROSITE" id="PS50893">
    <property type="entry name" value="ABC_TRANSPORTER_2"/>
    <property type="match status" value="1"/>
</dbReference>
<dbReference type="InterPro" id="IPR036640">
    <property type="entry name" value="ABC1_TM_sf"/>
</dbReference>
<sequence>MEVVDNLKKIYKYGRGKNYLFLLALILAVFMSVLGVTVVKYSQEMIDSALGKEFLNFVYALKIGALIYMLRSFLDFLHYMIVVKYMLGLDVDIKAAVFKSLMFSTNRAYSVYHSGELITVIDNDIDRAIIGIFGIIDQIITNITLLVVSIIYLVSLNWILTFVCLIFALSTLLMGRIADRPISASSEKTQAALADANAYSQDVLMNVDIIKSYTYTEKAMERFAAYWNKYLKYYMYNRLLKALYGVLTAFINRGFYILLYALGGIYIIKGTISVGMFTAFIVLSENISGTMERLFSSWTDLIKVNVSARRFFEALNIPQEQDDTSNYKDSGAESDLLRFDNVWFGYSSEKPVLKGVSFSVKAGEKVAIVGPSGSGKSTVLSLILRFYEPDNGNIYYKGKNLRNYDYKELRDELAVVLQDTAVFTGTIMDNLKLVKPDATGEEIDRAVKAAGLYDFIMSLPQGYQTTIGEKGMQLSGGQRQRLGIARAFLKDAKVIMLDEATAALDANAEYQLYQALNKISANKAVIAISHRLSFVKDYDRIIVLQDGNIVEQGSHMQLINTDGLYARMYGLNTLDENLA</sequence>
<gene>
    <name evidence="12" type="ORF">SAMN02746089_00613</name>
</gene>
<dbReference type="PROSITE" id="PS00211">
    <property type="entry name" value="ABC_TRANSPORTER_1"/>
    <property type="match status" value="1"/>
</dbReference>
<dbReference type="InterPro" id="IPR027417">
    <property type="entry name" value="P-loop_NTPase"/>
</dbReference>
<dbReference type="PANTHER" id="PTHR43394:SF1">
    <property type="entry name" value="ATP-BINDING CASSETTE SUB-FAMILY B MEMBER 10, MITOCHONDRIAL"/>
    <property type="match status" value="1"/>
</dbReference>
<keyword evidence="13" id="KW-1185">Reference proteome</keyword>